<keyword evidence="6" id="KW-1185">Reference proteome</keyword>
<dbReference type="PROSITE" id="PS00626">
    <property type="entry name" value="RCC1_2"/>
    <property type="match status" value="1"/>
</dbReference>
<dbReference type="PANTHER" id="PTHR22870:SF408">
    <property type="entry name" value="OS09G0560450 PROTEIN"/>
    <property type="match status" value="1"/>
</dbReference>
<keyword evidence="2" id="KW-0472">Membrane</keyword>
<evidence type="ECO:0000313" key="5">
    <source>
        <dbReference type="EMBL" id="BDR53505.1"/>
    </source>
</evidence>
<gene>
    <name evidence="5" type="ORF">KIM372_14120</name>
</gene>
<accession>A0ABM8B9E4</accession>
<evidence type="ECO:0000256" key="1">
    <source>
        <dbReference type="ARBA" id="ARBA00022737"/>
    </source>
</evidence>
<keyword evidence="2" id="KW-1133">Transmembrane helix</keyword>
<feature type="chain" id="PRO_5047278116" description="RCC1-like domain-containing protein" evidence="3">
    <location>
        <begin position="34"/>
        <end position="1100"/>
    </location>
</feature>
<proteinExistence type="predicted"/>
<dbReference type="Pfam" id="PF00415">
    <property type="entry name" value="RCC1"/>
    <property type="match status" value="6"/>
</dbReference>
<dbReference type="Pfam" id="PF25390">
    <property type="entry name" value="WD40_RLD"/>
    <property type="match status" value="1"/>
</dbReference>
<dbReference type="Proteomes" id="UP001321766">
    <property type="component" value="Chromosome"/>
</dbReference>
<sequence length="1100" mass="116471">MRNVRAISTALALSLTILGGGYANLAAPTPAHADPIQANSHFHISPAYGSAAGDTDVPITPYPVVGVKFIQISSRLNHTLAIGDDGNTYAWGDNTYGQLGDGTTTQRLTPVKVKVPTGVKFTQVSAGGEGAHSLARDENGNAYAWGHNNKGQLGFGDTTDRLTPQKITLPSGIHFGRIIAGNDFSIGSSSDYHAGLFTWGNNADGQLGVGDNNIRTTPTLVADLGYNSMISTRQSTVMVDANPGSGGNKIYAWGGNQYGQLLTGDRVNRNAPVSINPPSGVNYLANIHLGAGTANSGSYGDTIYSWGQGGRGQMGDGSGNTGADTLITTLQQVTFSMPAGVKVVSLSRGNWHAIAVGDDRKMYAWGNNWYGALGNSSTPTGVPVNVSNDPSICATPTLVELPTGVTTTNITTGDWNSFAIGDDGNTYAWGRNDHGQLGDGTTIDRYTPVRVGSKVNITKVTFDGASASGTTNPVSSIWTGKAPAHPAGQTTVTIEWKLNGIPQPSETYDFKYLAAHTVTFKSGKPGDSDIKQTVLDGNYASYPTPAPSWATHAFNGWYVDGHLYDFGTQITQDLTLTAQWGDFTSMSPTSGPTRGYTDVSFAAPPGIRFTQIAVGTNGGIAIGNDAHTYQWQEDFQNRRMTQVKTPVQFVKISAGKNHNLALGVDGKVYAWGSNYAGQLGIQTDENGITGLATIYPPVQVTMPDTIRIISISAGGLHSLALTENGTVYSWGSKNQSQLGDGVQPIYPQYGGSWSGRAQPQPIRTSIKFKAVFGGKMSSFAIALDGTPYAWGGLVTLGTPAGSDPNIPTAVDTNVKFKSISVGENTVMGLTEDGKAYGWGGNYFGQIGAGNIDPNTNQVNPQSVNVPTQTNTSLRFKSISVGGSGDATLAITEDGTAYTWGCNYYGLLGNGSKDSLPHVTPTKLKTDLKYIALNANDSFTNWLAANGFAAGIAADGNIYSWGDTWSAGDRYLSPKQIPSPQPIVTQVKFGSTPGIYPHFNDNSWNGTADYKWHVYSPPHTPDETVDVEISWTLGGVAQEPIKFKFRYYSYFDLPAAGAIPLQRLSGGMLLALTAAGALIYAGFAYSKRKRGRHVGLGRRRA</sequence>
<keyword evidence="1" id="KW-0677">Repeat</keyword>
<dbReference type="PANTHER" id="PTHR22870">
    <property type="entry name" value="REGULATOR OF CHROMOSOME CONDENSATION"/>
    <property type="match status" value="1"/>
</dbReference>
<dbReference type="PRINTS" id="PR00633">
    <property type="entry name" value="RCCNDNSATION"/>
</dbReference>
<evidence type="ECO:0000256" key="3">
    <source>
        <dbReference type="SAM" id="SignalP"/>
    </source>
</evidence>
<keyword evidence="2" id="KW-0812">Transmembrane</keyword>
<dbReference type="PROSITE" id="PS50012">
    <property type="entry name" value="RCC1_3"/>
    <property type="match status" value="10"/>
</dbReference>
<evidence type="ECO:0000256" key="2">
    <source>
        <dbReference type="SAM" id="Phobius"/>
    </source>
</evidence>
<keyword evidence="3" id="KW-0732">Signal</keyword>
<dbReference type="Gene3D" id="2.130.10.30">
    <property type="entry name" value="Regulator of chromosome condensation 1/beta-lactamase-inhibitor protein II"/>
    <property type="match status" value="4"/>
</dbReference>
<dbReference type="InterPro" id="IPR051210">
    <property type="entry name" value="Ub_ligase/GEF_domain"/>
</dbReference>
<dbReference type="InterPro" id="IPR042229">
    <property type="entry name" value="Listeria/Bacterioides_rpt_sf"/>
</dbReference>
<reference evidence="5 6" key="1">
    <citation type="journal article" date="2023" name="Microbiol. Spectr.">
        <title>Symbiosis of Carpenter Bees with Uncharacterized Lactic Acid Bacteria Showing NAD Auxotrophy.</title>
        <authorList>
            <person name="Kawasaki S."/>
            <person name="Ozawa K."/>
            <person name="Mori T."/>
            <person name="Yamamoto A."/>
            <person name="Ito M."/>
            <person name="Ohkuma M."/>
            <person name="Sakamoto M."/>
            <person name="Matsutani M."/>
        </authorList>
    </citation>
    <scope>NUCLEOTIDE SEQUENCE [LARGE SCALE GENOMIC DNA]</scope>
    <source>
        <strain evidence="5 6">Kim37-2</strain>
    </source>
</reference>
<protein>
    <recommendedName>
        <fullName evidence="4">RCC1-like domain-containing protein</fullName>
    </recommendedName>
</protein>
<dbReference type="SUPFAM" id="SSF50985">
    <property type="entry name" value="RCC1/BLIP-II"/>
    <property type="match status" value="4"/>
</dbReference>
<dbReference type="InterPro" id="IPR058923">
    <property type="entry name" value="RCC1-like_dom"/>
</dbReference>
<evidence type="ECO:0000259" key="4">
    <source>
        <dbReference type="Pfam" id="PF25390"/>
    </source>
</evidence>
<dbReference type="Gene3D" id="2.60.40.4270">
    <property type="entry name" value="Listeria-Bacteroides repeat domain"/>
    <property type="match status" value="1"/>
</dbReference>
<feature type="transmembrane region" description="Helical" evidence="2">
    <location>
        <begin position="1063"/>
        <end position="1082"/>
    </location>
</feature>
<feature type="signal peptide" evidence="3">
    <location>
        <begin position="1"/>
        <end position="33"/>
    </location>
</feature>
<dbReference type="EMBL" id="AP026798">
    <property type="protein sequence ID" value="BDR53505.1"/>
    <property type="molecule type" value="Genomic_DNA"/>
</dbReference>
<evidence type="ECO:0000313" key="6">
    <source>
        <dbReference type="Proteomes" id="UP001321766"/>
    </source>
</evidence>
<name>A0ABM8B9E4_9BIFI</name>
<feature type="domain" description="RCC1-like" evidence="4">
    <location>
        <begin position="613"/>
        <end position="927"/>
    </location>
</feature>
<dbReference type="InterPro" id="IPR000408">
    <property type="entry name" value="Reg_chr_condens"/>
</dbReference>
<organism evidence="5 6">
    <name type="scientific">Bombiscardovia nodaiensis</name>
    <dbReference type="NCBI Taxonomy" id="2932181"/>
    <lineage>
        <taxon>Bacteria</taxon>
        <taxon>Bacillati</taxon>
        <taxon>Actinomycetota</taxon>
        <taxon>Actinomycetes</taxon>
        <taxon>Bifidobacteriales</taxon>
        <taxon>Bifidobacteriaceae</taxon>
        <taxon>Bombiscardovia</taxon>
    </lineage>
</organism>
<dbReference type="InterPro" id="IPR009091">
    <property type="entry name" value="RCC1/BLIP-II"/>
</dbReference>